<dbReference type="Proteomes" id="UP000215559">
    <property type="component" value="Unassembled WGS sequence"/>
</dbReference>
<organism evidence="1 2">
    <name type="scientific">candidate division WOR-3 bacterium JGI_Cruoil_03_51_56</name>
    <dbReference type="NCBI Taxonomy" id="1973747"/>
    <lineage>
        <taxon>Bacteria</taxon>
        <taxon>Bacteria division WOR-3</taxon>
    </lineage>
</organism>
<accession>A0A235BYZ2</accession>
<gene>
    <name evidence="1" type="ORF">CH330_00155</name>
</gene>
<reference evidence="1 2" key="1">
    <citation type="submission" date="2017-07" db="EMBL/GenBank/DDBJ databases">
        <title>Recovery of genomes from metagenomes via a dereplication, aggregation, and scoring strategy.</title>
        <authorList>
            <person name="Sieber C.M."/>
            <person name="Probst A.J."/>
            <person name="Sharrar A."/>
            <person name="Thomas B.C."/>
            <person name="Hess M."/>
            <person name="Tringe S.G."/>
            <person name="Banfield J.F."/>
        </authorList>
    </citation>
    <scope>NUCLEOTIDE SEQUENCE [LARGE SCALE GENOMIC DNA]</scope>
    <source>
        <strain evidence="1">JGI_Cruoil_03_51_56</strain>
    </source>
</reference>
<sequence length="94" mass="10928">MKPKESLQRLEQDCREKGVRLIYDELQSEGGLCRLRDRYYIIINRHAAIETRVRIINDALSKVQKKSNQPIVQAQEMKSDVVFARIGGPDTNRE</sequence>
<proteinExistence type="predicted"/>
<dbReference type="EMBL" id="NOZP01000004">
    <property type="protein sequence ID" value="OYD17416.1"/>
    <property type="molecule type" value="Genomic_DNA"/>
</dbReference>
<dbReference type="AlphaFoldDB" id="A0A235BYZ2"/>
<protein>
    <submittedName>
        <fullName evidence="1">Uncharacterized protein</fullName>
    </submittedName>
</protein>
<evidence type="ECO:0000313" key="2">
    <source>
        <dbReference type="Proteomes" id="UP000215559"/>
    </source>
</evidence>
<comment type="caution">
    <text evidence="1">The sequence shown here is derived from an EMBL/GenBank/DDBJ whole genome shotgun (WGS) entry which is preliminary data.</text>
</comment>
<evidence type="ECO:0000313" key="1">
    <source>
        <dbReference type="EMBL" id="OYD17416.1"/>
    </source>
</evidence>
<name>A0A235BYZ2_UNCW3</name>